<gene>
    <name evidence="8" type="ORF">DL546_008743</name>
</gene>
<feature type="region of interest" description="Disordered" evidence="6">
    <location>
        <begin position="338"/>
        <end position="407"/>
    </location>
</feature>
<dbReference type="GO" id="GO:0000981">
    <property type="term" value="F:DNA-binding transcription factor activity, RNA polymerase II-specific"/>
    <property type="evidence" value="ECO:0007669"/>
    <property type="project" value="InterPro"/>
</dbReference>
<organism evidence="8 9">
    <name type="scientific">Coniochaeta pulveracea</name>
    <dbReference type="NCBI Taxonomy" id="177199"/>
    <lineage>
        <taxon>Eukaryota</taxon>
        <taxon>Fungi</taxon>
        <taxon>Dikarya</taxon>
        <taxon>Ascomycota</taxon>
        <taxon>Pezizomycotina</taxon>
        <taxon>Sordariomycetes</taxon>
        <taxon>Sordariomycetidae</taxon>
        <taxon>Coniochaetales</taxon>
        <taxon>Coniochaetaceae</taxon>
        <taxon>Coniochaeta</taxon>
    </lineage>
</organism>
<evidence type="ECO:0000256" key="4">
    <source>
        <dbReference type="ARBA" id="ARBA00023163"/>
    </source>
</evidence>
<feature type="compositionally biased region" description="Gly residues" evidence="6">
    <location>
        <begin position="364"/>
        <end position="379"/>
    </location>
</feature>
<evidence type="ECO:0000259" key="7">
    <source>
        <dbReference type="PROSITE" id="PS50048"/>
    </source>
</evidence>
<sequence length="484" mass="49682">MTDHQGESDSSNQRKRISVACGRCRKRKIRCSGDPGGGLPCTNCKNAGTESCRFLRVASTETQLRNDPSRGTTDYPYNVQDGRGLRGSVVHHPGLYGHDLTHVGSSEMLASNSYRGGGPAYYGKPPSYYSPVGAGYALAYVDEYSDYSPIAHTSQHVLGGHDMAQYPTWTGREYGYGSTSTLVHRPAPAMATTPDSASANFSFHSMAAHLPVSSVSVADRLLPAPSSRIMPYANTAASHSYRTLPSAGVSDSSPVHAAAALTDMASGAYVNGFDSLSYGSSGVGAVPLQGHEGSDNHSSRTDSEAYSPDAESIFAEHEQGLRSHGSAIDLNAYTYTTGGTDSGPSSIRRGSASSGCPTSTRGTCGTGMEGGSRGGGHCGQGTKASSISSSQGGGSCDGGGSSSSHNQQQHVYAIQDSHHAHHHGLPLVTATGGGSVVSGSTAAAAASTAAAYMAGSDGPSGRSGSSGMARNHPDSRRATVGSRR</sequence>
<evidence type="ECO:0000313" key="9">
    <source>
        <dbReference type="Proteomes" id="UP000275385"/>
    </source>
</evidence>
<evidence type="ECO:0000313" key="8">
    <source>
        <dbReference type="EMBL" id="RKU49512.1"/>
    </source>
</evidence>
<dbReference type="GO" id="GO:0003677">
    <property type="term" value="F:DNA binding"/>
    <property type="evidence" value="ECO:0007669"/>
    <property type="project" value="UniProtKB-KW"/>
</dbReference>
<keyword evidence="5" id="KW-0539">Nucleus</keyword>
<dbReference type="STRING" id="177199.A0A420YNT1"/>
<dbReference type="Pfam" id="PF00172">
    <property type="entry name" value="Zn_clus"/>
    <property type="match status" value="1"/>
</dbReference>
<dbReference type="Proteomes" id="UP000275385">
    <property type="component" value="Unassembled WGS sequence"/>
</dbReference>
<dbReference type="GO" id="GO:0008270">
    <property type="term" value="F:zinc ion binding"/>
    <property type="evidence" value="ECO:0007669"/>
    <property type="project" value="InterPro"/>
</dbReference>
<proteinExistence type="predicted"/>
<dbReference type="AlphaFoldDB" id="A0A420YNT1"/>
<feature type="compositionally biased region" description="Basic and acidic residues" evidence="6">
    <location>
        <begin position="292"/>
        <end position="303"/>
    </location>
</feature>
<keyword evidence="2" id="KW-0805">Transcription regulation</keyword>
<evidence type="ECO:0000256" key="2">
    <source>
        <dbReference type="ARBA" id="ARBA00023015"/>
    </source>
</evidence>
<feature type="region of interest" description="Disordered" evidence="6">
    <location>
        <begin position="452"/>
        <end position="484"/>
    </location>
</feature>
<protein>
    <recommendedName>
        <fullName evidence="7">Zn(2)-C6 fungal-type domain-containing protein</fullName>
    </recommendedName>
</protein>
<keyword evidence="4" id="KW-0804">Transcription</keyword>
<evidence type="ECO:0000256" key="3">
    <source>
        <dbReference type="ARBA" id="ARBA00023125"/>
    </source>
</evidence>
<dbReference type="PANTHER" id="PTHR31668:SF26">
    <property type="entry name" value="GLUCOSE TRANSPORT TRANSCRIPTION REGULATOR RGT1-RELATED"/>
    <property type="match status" value="1"/>
</dbReference>
<dbReference type="SMART" id="SM00066">
    <property type="entry name" value="GAL4"/>
    <property type="match status" value="1"/>
</dbReference>
<keyword evidence="9" id="KW-1185">Reference proteome</keyword>
<dbReference type="PANTHER" id="PTHR31668">
    <property type="entry name" value="GLUCOSE TRANSPORT TRANSCRIPTION REGULATOR RGT1-RELATED-RELATED"/>
    <property type="match status" value="1"/>
</dbReference>
<dbReference type="PROSITE" id="PS50048">
    <property type="entry name" value="ZN2_CY6_FUNGAL_2"/>
    <property type="match status" value="1"/>
</dbReference>
<evidence type="ECO:0000256" key="6">
    <source>
        <dbReference type="SAM" id="MobiDB-lite"/>
    </source>
</evidence>
<dbReference type="InterPro" id="IPR001138">
    <property type="entry name" value="Zn2Cys6_DnaBD"/>
</dbReference>
<evidence type="ECO:0000256" key="5">
    <source>
        <dbReference type="ARBA" id="ARBA00023242"/>
    </source>
</evidence>
<reference evidence="8 9" key="1">
    <citation type="submission" date="2018-08" db="EMBL/GenBank/DDBJ databases">
        <title>Draft genome of the lignicolous fungus Coniochaeta pulveracea.</title>
        <authorList>
            <person name="Borstlap C.J."/>
            <person name="De Witt R.N."/>
            <person name="Botha A."/>
            <person name="Volschenk H."/>
        </authorList>
    </citation>
    <scope>NUCLEOTIDE SEQUENCE [LARGE SCALE GENOMIC DNA]</scope>
    <source>
        <strain evidence="8 9">CAB683</strain>
    </source>
</reference>
<dbReference type="OrthoDB" id="5394557at2759"/>
<accession>A0A420YNT1</accession>
<dbReference type="CDD" id="cd00067">
    <property type="entry name" value="GAL4"/>
    <property type="match status" value="1"/>
</dbReference>
<feature type="compositionally biased region" description="Gly residues" evidence="6">
    <location>
        <begin position="391"/>
        <end position="401"/>
    </location>
</feature>
<comment type="caution">
    <text evidence="8">The sequence shown here is derived from an EMBL/GenBank/DDBJ whole genome shotgun (WGS) entry which is preliminary data.</text>
</comment>
<keyword evidence="1" id="KW-0479">Metal-binding</keyword>
<evidence type="ECO:0000256" key="1">
    <source>
        <dbReference type="ARBA" id="ARBA00022723"/>
    </source>
</evidence>
<dbReference type="Gene3D" id="4.10.240.10">
    <property type="entry name" value="Zn(2)-C6 fungal-type DNA-binding domain"/>
    <property type="match status" value="1"/>
</dbReference>
<feature type="domain" description="Zn(2)-C6 fungal-type" evidence="7">
    <location>
        <begin position="20"/>
        <end position="54"/>
    </location>
</feature>
<dbReference type="EMBL" id="QVQW01000001">
    <property type="protein sequence ID" value="RKU49512.1"/>
    <property type="molecule type" value="Genomic_DNA"/>
</dbReference>
<dbReference type="InterPro" id="IPR050797">
    <property type="entry name" value="Carb_Metab_Trans_Reg"/>
</dbReference>
<feature type="compositionally biased region" description="Low complexity" evidence="6">
    <location>
        <begin position="380"/>
        <end position="390"/>
    </location>
</feature>
<feature type="compositionally biased region" description="Low complexity" evidence="6">
    <location>
        <begin position="452"/>
        <end position="467"/>
    </location>
</feature>
<dbReference type="PROSITE" id="PS00463">
    <property type="entry name" value="ZN2_CY6_FUNGAL_1"/>
    <property type="match status" value="1"/>
</dbReference>
<keyword evidence="3" id="KW-0238">DNA-binding</keyword>
<name>A0A420YNT1_9PEZI</name>
<feature type="region of interest" description="Disordered" evidence="6">
    <location>
        <begin position="286"/>
        <end position="308"/>
    </location>
</feature>
<dbReference type="InterPro" id="IPR036864">
    <property type="entry name" value="Zn2-C6_fun-type_DNA-bd_sf"/>
</dbReference>
<dbReference type="SUPFAM" id="SSF57701">
    <property type="entry name" value="Zn2/Cys6 DNA-binding domain"/>
    <property type="match status" value="1"/>
</dbReference>